<dbReference type="Proteomes" id="UP000308197">
    <property type="component" value="Unassembled WGS sequence"/>
</dbReference>
<dbReference type="EMBL" id="ML211298">
    <property type="protein sequence ID" value="TFK84711.1"/>
    <property type="molecule type" value="Genomic_DNA"/>
</dbReference>
<dbReference type="InParanoid" id="A0A5C3P5F9"/>
<name>A0A5C3P5F9_9APHY</name>
<accession>A0A5C3P5F9</accession>
<organism evidence="1 2">
    <name type="scientific">Polyporus arcularius HHB13444</name>
    <dbReference type="NCBI Taxonomy" id="1314778"/>
    <lineage>
        <taxon>Eukaryota</taxon>
        <taxon>Fungi</taxon>
        <taxon>Dikarya</taxon>
        <taxon>Basidiomycota</taxon>
        <taxon>Agaricomycotina</taxon>
        <taxon>Agaricomycetes</taxon>
        <taxon>Polyporales</taxon>
        <taxon>Polyporaceae</taxon>
        <taxon>Polyporus</taxon>
    </lineage>
</organism>
<proteinExistence type="predicted"/>
<sequence length="152" mass="17221">MPYLGQVVSHPQRCALMLSLTGDYQKMRPDRSHGTPTKARRVRRYGCIMRVYGDRPQPVADMWREEDRLIKAYCSAALRPSTAIPTTYCQYTTSTRSLAEASSVLLRSCSGDGLNRCAQWLSTVFIFFGQHSDRVCVPSQDTAQLVRRHCPC</sequence>
<gene>
    <name evidence="1" type="ORF">K466DRAFT_215241</name>
</gene>
<dbReference type="AlphaFoldDB" id="A0A5C3P5F9"/>
<reference evidence="1 2" key="1">
    <citation type="journal article" date="2019" name="Nat. Ecol. Evol.">
        <title>Megaphylogeny resolves global patterns of mushroom evolution.</title>
        <authorList>
            <person name="Varga T."/>
            <person name="Krizsan K."/>
            <person name="Foldi C."/>
            <person name="Dima B."/>
            <person name="Sanchez-Garcia M."/>
            <person name="Sanchez-Ramirez S."/>
            <person name="Szollosi G.J."/>
            <person name="Szarkandi J.G."/>
            <person name="Papp V."/>
            <person name="Albert L."/>
            <person name="Andreopoulos W."/>
            <person name="Angelini C."/>
            <person name="Antonin V."/>
            <person name="Barry K.W."/>
            <person name="Bougher N.L."/>
            <person name="Buchanan P."/>
            <person name="Buyck B."/>
            <person name="Bense V."/>
            <person name="Catcheside P."/>
            <person name="Chovatia M."/>
            <person name="Cooper J."/>
            <person name="Damon W."/>
            <person name="Desjardin D."/>
            <person name="Finy P."/>
            <person name="Geml J."/>
            <person name="Haridas S."/>
            <person name="Hughes K."/>
            <person name="Justo A."/>
            <person name="Karasinski D."/>
            <person name="Kautmanova I."/>
            <person name="Kiss B."/>
            <person name="Kocsube S."/>
            <person name="Kotiranta H."/>
            <person name="LaButti K.M."/>
            <person name="Lechner B.E."/>
            <person name="Liimatainen K."/>
            <person name="Lipzen A."/>
            <person name="Lukacs Z."/>
            <person name="Mihaltcheva S."/>
            <person name="Morgado L.N."/>
            <person name="Niskanen T."/>
            <person name="Noordeloos M.E."/>
            <person name="Ohm R.A."/>
            <person name="Ortiz-Santana B."/>
            <person name="Ovrebo C."/>
            <person name="Racz N."/>
            <person name="Riley R."/>
            <person name="Savchenko A."/>
            <person name="Shiryaev A."/>
            <person name="Soop K."/>
            <person name="Spirin V."/>
            <person name="Szebenyi C."/>
            <person name="Tomsovsky M."/>
            <person name="Tulloss R.E."/>
            <person name="Uehling J."/>
            <person name="Grigoriev I.V."/>
            <person name="Vagvolgyi C."/>
            <person name="Papp T."/>
            <person name="Martin F.M."/>
            <person name="Miettinen O."/>
            <person name="Hibbett D.S."/>
            <person name="Nagy L.G."/>
        </authorList>
    </citation>
    <scope>NUCLEOTIDE SEQUENCE [LARGE SCALE GENOMIC DNA]</scope>
    <source>
        <strain evidence="1 2">HHB13444</strain>
    </source>
</reference>
<keyword evidence="2" id="KW-1185">Reference proteome</keyword>
<protein>
    <submittedName>
        <fullName evidence="1">Uncharacterized protein</fullName>
    </submittedName>
</protein>
<evidence type="ECO:0000313" key="2">
    <source>
        <dbReference type="Proteomes" id="UP000308197"/>
    </source>
</evidence>
<evidence type="ECO:0000313" key="1">
    <source>
        <dbReference type="EMBL" id="TFK84711.1"/>
    </source>
</evidence>